<keyword evidence="4" id="KW-1185">Reference proteome</keyword>
<dbReference type="PANTHER" id="PTHR32305:SF15">
    <property type="entry name" value="PROTEIN RHSA-RELATED"/>
    <property type="match status" value="1"/>
</dbReference>
<dbReference type="PANTHER" id="PTHR32305">
    <property type="match status" value="1"/>
</dbReference>
<dbReference type="InterPro" id="IPR056823">
    <property type="entry name" value="TEN-like_YD-shell"/>
</dbReference>
<name>A0A4U2XZ18_9BACI</name>
<sequence>MDIADNLVTWVLYDGFVPSAKITNEGNFSIISDYLRTPVEAYDEQGHKVWSAELDVYGRVKEFTGDKDFIPFRYQGQYEDVEMGLYYNRFQYYDPEQGKYTHVDPIGLAGGNLRCMVCK</sequence>
<organism evidence="3 4">
    <name type="scientific">Lysinibacillus mangiferihumi</name>
    <dbReference type="NCBI Taxonomy" id="1130819"/>
    <lineage>
        <taxon>Bacteria</taxon>
        <taxon>Bacillati</taxon>
        <taxon>Bacillota</taxon>
        <taxon>Bacilli</taxon>
        <taxon>Bacillales</taxon>
        <taxon>Bacillaceae</taxon>
        <taxon>Lysinibacillus</taxon>
    </lineage>
</organism>
<protein>
    <recommendedName>
        <fullName evidence="2">Teneurin-like YD-shell domain-containing protein</fullName>
    </recommendedName>
</protein>
<evidence type="ECO:0000313" key="4">
    <source>
        <dbReference type="Proteomes" id="UP000308744"/>
    </source>
</evidence>
<evidence type="ECO:0000259" key="2">
    <source>
        <dbReference type="Pfam" id="PF25023"/>
    </source>
</evidence>
<proteinExistence type="predicted"/>
<dbReference type="NCBIfam" id="TIGR03696">
    <property type="entry name" value="Rhs_assc_core"/>
    <property type="match status" value="1"/>
</dbReference>
<dbReference type="InterPro" id="IPR022385">
    <property type="entry name" value="Rhs_assc_core"/>
</dbReference>
<feature type="domain" description="Teneurin-like YD-shell" evidence="2">
    <location>
        <begin position="7"/>
        <end position="104"/>
    </location>
</feature>
<comment type="caution">
    <text evidence="3">The sequence shown here is derived from an EMBL/GenBank/DDBJ whole genome shotgun (WGS) entry which is preliminary data.</text>
</comment>
<gene>
    <name evidence="3" type="ORF">FC756_25190</name>
</gene>
<evidence type="ECO:0000256" key="1">
    <source>
        <dbReference type="ARBA" id="ARBA00022737"/>
    </source>
</evidence>
<dbReference type="Pfam" id="PF25023">
    <property type="entry name" value="TEN_YD-shell"/>
    <property type="match status" value="1"/>
</dbReference>
<dbReference type="EMBL" id="SZPU01000126">
    <property type="protein sequence ID" value="TKI53210.1"/>
    <property type="molecule type" value="Genomic_DNA"/>
</dbReference>
<dbReference type="InterPro" id="IPR050708">
    <property type="entry name" value="T6SS_VgrG/RHS"/>
</dbReference>
<dbReference type="Proteomes" id="UP000308744">
    <property type="component" value="Unassembled WGS sequence"/>
</dbReference>
<dbReference type="AlphaFoldDB" id="A0A4U2XZ18"/>
<accession>A0A4U2XZ18</accession>
<reference evidence="3 4" key="1">
    <citation type="submission" date="2019-04" db="EMBL/GenBank/DDBJ databases">
        <title>Lysinibacillus genome sequencing.</title>
        <authorList>
            <person name="Dunlap C."/>
        </authorList>
    </citation>
    <scope>NUCLEOTIDE SEQUENCE [LARGE SCALE GENOMIC DNA]</scope>
    <source>
        <strain evidence="3 4">CCTCC AB 2010389</strain>
    </source>
</reference>
<dbReference type="PRINTS" id="PR00394">
    <property type="entry name" value="RHSPROTEIN"/>
</dbReference>
<keyword evidence="1" id="KW-0677">Repeat</keyword>
<dbReference type="Gene3D" id="2.180.10.10">
    <property type="entry name" value="RHS repeat-associated core"/>
    <property type="match status" value="1"/>
</dbReference>
<evidence type="ECO:0000313" key="3">
    <source>
        <dbReference type="EMBL" id="TKI53210.1"/>
    </source>
</evidence>